<dbReference type="HOGENOM" id="CLU_062618_7_1_6"/>
<dbReference type="Gene3D" id="3.30.450.40">
    <property type="match status" value="1"/>
</dbReference>
<dbReference type="SUPFAM" id="SSF55781">
    <property type="entry name" value="GAF domain-like"/>
    <property type="match status" value="1"/>
</dbReference>
<dbReference type="InterPro" id="IPR050707">
    <property type="entry name" value="HTH_MetabolicPath_Reg"/>
</dbReference>
<dbReference type="InterPro" id="IPR014757">
    <property type="entry name" value="Tscrpt_reg_IclR_C"/>
</dbReference>
<accession>E8LIM3</accession>
<organism evidence="8 9">
    <name type="scientific">Succinatimonas hippei (strain DSM 22608 / JCM 16073 / KCTC 15190 / YIT 12066)</name>
    <dbReference type="NCBI Taxonomy" id="762983"/>
    <lineage>
        <taxon>Bacteria</taxon>
        <taxon>Pseudomonadati</taxon>
        <taxon>Pseudomonadota</taxon>
        <taxon>Gammaproteobacteria</taxon>
        <taxon>Aeromonadales</taxon>
        <taxon>Succinivibrionaceae</taxon>
        <taxon>Succinatimonas</taxon>
    </lineage>
</organism>
<dbReference type="Gene3D" id="1.10.10.10">
    <property type="entry name" value="Winged helix-like DNA-binding domain superfamily/Winged helix DNA-binding domain"/>
    <property type="match status" value="1"/>
</dbReference>
<keyword evidence="2" id="KW-0238">DNA-binding</keyword>
<evidence type="ECO:0000256" key="4">
    <source>
        <dbReference type="ARBA" id="ARBA00040379"/>
    </source>
</evidence>
<keyword evidence="3" id="KW-0804">Transcription</keyword>
<dbReference type="GO" id="GO:0003677">
    <property type="term" value="F:DNA binding"/>
    <property type="evidence" value="ECO:0007669"/>
    <property type="project" value="UniProtKB-KW"/>
</dbReference>
<evidence type="ECO:0000259" key="6">
    <source>
        <dbReference type="PROSITE" id="PS51077"/>
    </source>
</evidence>
<dbReference type="SMART" id="SM00346">
    <property type="entry name" value="HTH_ICLR"/>
    <property type="match status" value="1"/>
</dbReference>
<dbReference type="InterPro" id="IPR005471">
    <property type="entry name" value="Tscrpt_reg_IclR_N"/>
</dbReference>
<evidence type="ECO:0000256" key="5">
    <source>
        <dbReference type="ARBA" id="ARBA00042627"/>
    </source>
</evidence>
<evidence type="ECO:0000256" key="3">
    <source>
        <dbReference type="ARBA" id="ARBA00023163"/>
    </source>
</evidence>
<dbReference type="InterPro" id="IPR029016">
    <property type="entry name" value="GAF-like_dom_sf"/>
</dbReference>
<keyword evidence="1" id="KW-0805">Transcription regulation</keyword>
<gene>
    <name evidence="8" type="ORF">HMPREF9444_00528</name>
</gene>
<keyword evidence="9" id="KW-1185">Reference proteome</keyword>
<dbReference type="PROSITE" id="PS51078">
    <property type="entry name" value="ICLR_ED"/>
    <property type="match status" value="1"/>
</dbReference>
<dbReference type="STRING" id="762983.HMPREF9444_00528"/>
<comment type="caution">
    <text evidence="8">The sequence shown here is derived from an EMBL/GenBank/DDBJ whole genome shotgun (WGS) entry which is preliminary data.</text>
</comment>
<evidence type="ECO:0000313" key="8">
    <source>
        <dbReference type="EMBL" id="EFY07622.1"/>
    </source>
</evidence>
<evidence type="ECO:0000259" key="7">
    <source>
        <dbReference type="PROSITE" id="PS51078"/>
    </source>
</evidence>
<dbReference type="SUPFAM" id="SSF46785">
    <property type="entry name" value="Winged helix' DNA-binding domain"/>
    <property type="match status" value="1"/>
</dbReference>
<name>E8LIM3_SUCHY</name>
<dbReference type="GO" id="GO:0003700">
    <property type="term" value="F:DNA-binding transcription factor activity"/>
    <property type="evidence" value="ECO:0007669"/>
    <property type="project" value="TreeGrafter"/>
</dbReference>
<evidence type="ECO:0000256" key="2">
    <source>
        <dbReference type="ARBA" id="ARBA00023125"/>
    </source>
</evidence>
<dbReference type="PANTHER" id="PTHR30136">
    <property type="entry name" value="HELIX-TURN-HELIX TRANSCRIPTIONAL REGULATOR, ICLR FAMILY"/>
    <property type="match status" value="1"/>
</dbReference>
<dbReference type="GO" id="GO:0045892">
    <property type="term" value="P:negative regulation of DNA-templated transcription"/>
    <property type="evidence" value="ECO:0007669"/>
    <property type="project" value="TreeGrafter"/>
</dbReference>
<evidence type="ECO:0000313" key="9">
    <source>
        <dbReference type="Proteomes" id="UP000018458"/>
    </source>
</evidence>
<dbReference type="EMBL" id="AEVO01000025">
    <property type="protein sequence ID" value="EFY07622.1"/>
    <property type="molecule type" value="Genomic_DNA"/>
</dbReference>
<dbReference type="eggNOG" id="COG1414">
    <property type="taxonomic scope" value="Bacteria"/>
</dbReference>
<dbReference type="PROSITE" id="PS51077">
    <property type="entry name" value="HTH_ICLR"/>
    <property type="match status" value="1"/>
</dbReference>
<dbReference type="Pfam" id="PF01614">
    <property type="entry name" value="IclR_C"/>
    <property type="match status" value="1"/>
</dbReference>
<dbReference type="Proteomes" id="UP000018458">
    <property type="component" value="Unassembled WGS sequence"/>
</dbReference>
<proteinExistence type="predicted"/>
<reference evidence="8 9" key="1">
    <citation type="submission" date="2011-01" db="EMBL/GenBank/DDBJ databases">
        <authorList>
            <person name="Weinstock G."/>
            <person name="Sodergren E."/>
            <person name="Clifton S."/>
            <person name="Fulton L."/>
            <person name="Fulton B."/>
            <person name="Courtney L."/>
            <person name="Fronick C."/>
            <person name="Harrison M."/>
            <person name="Strong C."/>
            <person name="Farmer C."/>
            <person name="Delahaunty K."/>
            <person name="Markovic C."/>
            <person name="Hall O."/>
            <person name="Minx P."/>
            <person name="Tomlinson C."/>
            <person name="Mitreva M."/>
            <person name="Hou S."/>
            <person name="Chen J."/>
            <person name="Wollam A."/>
            <person name="Pepin K.H."/>
            <person name="Johnson M."/>
            <person name="Bhonagiri V."/>
            <person name="Zhang X."/>
            <person name="Suruliraj S."/>
            <person name="Warren W."/>
            <person name="Chinwalla A."/>
            <person name="Mardis E.R."/>
            <person name="Wilson R.K."/>
        </authorList>
    </citation>
    <scope>NUCLEOTIDE SEQUENCE [LARGE SCALE GENOMIC DNA]</scope>
    <source>
        <strain evidence="9">DSM 22608 / JCM 16073 / KCTC 15190 / YIT 12066</strain>
    </source>
</reference>
<evidence type="ECO:0000256" key="1">
    <source>
        <dbReference type="ARBA" id="ARBA00023015"/>
    </source>
</evidence>
<feature type="domain" description="HTH iclR-type" evidence="6">
    <location>
        <begin position="26"/>
        <end position="88"/>
    </location>
</feature>
<sequence length="275" mass="30507">MEHNIKIYKDVKITSARIKMADVSNINLINKTLDVVELLASEPREMGVSEISRRLKMVKSGTYRILNSLKEREYVYQNPINKLYGLGLKFYFIGSSVQVRLPLGRAGKEVLDPLSTEYNECFQLAIPYYVAGKEPTHILVYVSAATERVLSISLSAGLIAPSHTSAVGLCILSQMSDSELETHKESKLSRFTDKTIISWSALEEELNKIRDLGYAVCDGAYELGLMDIAVPVFDSMHCSIGAIAVCGPTERLSKIELKGLVRKMKRASAKIAAKL</sequence>
<dbReference type="InterPro" id="IPR036390">
    <property type="entry name" value="WH_DNA-bd_sf"/>
</dbReference>
<feature type="domain" description="IclR-ED" evidence="7">
    <location>
        <begin position="89"/>
        <end position="275"/>
    </location>
</feature>
<dbReference type="PANTHER" id="PTHR30136:SF24">
    <property type="entry name" value="HTH-TYPE TRANSCRIPTIONAL REPRESSOR ALLR"/>
    <property type="match status" value="1"/>
</dbReference>
<dbReference type="InterPro" id="IPR036388">
    <property type="entry name" value="WH-like_DNA-bd_sf"/>
</dbReference>
<protein>
    <recommendedName>
        <fullName evidence="4">HTH-type transcriptional repressor AllR</fullName>
    </recommendedName>
    <alternativeName>
        <fullName evidence="5">Negative regulator of allantoin and glyoxylate utilization operons</fullName>
    </alternativeName>
</protein>
<dbReference type="AlphaFoldDB" id="E8LIM3"/>
<dbReference type="Pfam" id="PF09339">
    <property type="entry name" value="HTH_IclR"/>
    <property type="match status" value="1"/>
</dbReference>